<accession>I3TMQ9</accession>
<reference evidence="2 3" key="1">
    <citation type="journal article" date="2012" name="J. Am. Chem. Soc.">
        <title>Bacterial biosynthesis and maturation of the didemnin anti-cancer agents.</title>
        <authorList>
            <person name="Xu Y."/>
            <person name="Kersten R.D."/>
            <person name="Nam S.J."/>
            <person name="Lu L."/>
            <person name="Al-Suwailem A.M."/>
            <person name="Zheng H."/>
            <person name="Fenical W."/>
            <person name="Dorrestein P.C."/>
            <person name="Moore B.S."/>
            <person name="Qian P.Y."/>
        </authorList>
    </citation>
    <scope>NUCLEOTIDE SEQUENCE [LARGE SCALE GENOMIC DNA]</scope>
    <source>
        <strain evidence="2 3">KA081020-065</strain>
    </source>
</reference>
<proteinExistence type="predicted"/>
<keyword evidence="3" id="KW-1185">Reference proteome</keyword>
<dbReference type="InterPro" id="IPR013216">
    <property type="entry name" value="Methyltransf_11"/>
</dbReference>
<dbReference type="AlphaFoldDB" id="I3TMQ9"/>
<sequence>MSDSAAAIIHDSDTWDATAADYEALAEPFTRQYAEKALELAGGVGPGERVLDVAAGTGALTLAAARAGARVLATDFSPGMVARLGERLRSEGFDRAGCEARVMDGQALELPDGGFDAAFSMFGVMLFPDHRKGLAELARVLRPGGRAAVAVWTRKEGAGPALVLVDAFRSAFPDREAPSFPAPGMRRLMHADALAEDMREAGLREVTVTTVTGAWTAPSAEWVADNVDRLYRQFPLYAALGEGERRQVREAIRERLGRTSAGEVRIESDAHVGVGHR</sequence>
<dbReference type="RefSeq" id="WP_014745724.1">
    <property type="nucleotide sequence ID" value="NC_017956.1"/>
</dbReference>
<keyword evidence="2" id="KW-0489">Methyltransferase</keyword>
<dbReference type="HOGENOM" id="CLU_037990_2_3_5"/>
<dbReference type="Gene3D" id="3.40.50.150">
    <property type="entry name" value="Vaccinia Virus protein VP39"/>
    <property type="match status" value="1"/>
</dbReference>
<name>I3TMQ9_TISMK</name>
<dbReference type="PANTHER" id="PTHR43591:SF24">
    <property type="entry name" value="2-METHOXY-6-POLYPRENYL-1,4-BENZOQUINOL METHYLASE, MITOCHONDRIAL"/>
    <property type="match status" value="1"/>
</dbReference>
<protein>
    <submittedName>
        <fullName evidence="2">SAM-dependent methyltransferase</fullName>
    </submittedName>
</protein>
<dbReference type="CDD" id="cd02440">
    <property type="entry name" value="AdoMet_MTases"/>
    <property type="match status" value="1"/>
</dbReference>
<dbReference type="GO" id="GO:0008757">
    <property type="term" value="F:S-adenosylmethionine-dependent methyltransferase activity"/>
    <property type="evidence" value="ECO:0007669"/>
    <property type="project" value="InterPro"/>
</dbReference>
<dbReference type="Proteomes" id="UP000005258">
    <property type="component" value="Chromosome"/>
</dbReference>
<feature type="domain" description="Methyltransferase type 11" evidence="1">
    <location>
        <begin position="51"/>
        <end position="148"/>
    </location>
</feature>
<dbReference type="SUPFAM" id="SSF53335">
    <property type="entry name" value="S-adenosyl-L-methionine-dependent methyltransferases"/>
    <property type="match status" value="1"/>
</dbReference>
<dbReference type="GO" id="GO:0032259">
    <property type="term" value="P:methylation"/>
    <property type="evidence" value="ECO:0007669"/>
    <property type="project" value="UniProtKB-KW"/>
</dbReference>
<dbReference type="STRING" id="1110502.TMO_2209"/>
<gene>
    <name evidence="2" type="ordered locus">TMO_2209</name>
</gene>
<evidence type="ECO:0000313" key="2">
    <source>
        <dbReference type="EMBL" id="AFK54047.1"/>
    </source>
</evidence>
<evidence type="ECO:0000313" key="3">
    <source>
        <dbReference type="Proteomes" id="UP000005258"/>
    </source>
</evidence>
<dbReference type="KEGG" id="tmo:TMO_2209"/>
<dbReference type="PATRIC" id="fig|1110502.3.peg.2272"/>
<dbReference type="eggNOG" id="COG2226">
    <property type="taxonomic scope" value="Bacteria"/>
</dbReference>
<evidence type="ECO:0000259" key="1">
    <source>
        <dbReference type="Pfam" id="PF08241"/>
    </source>
</evidence>
<dbReference type="InterPro" id="IPR029063">
    <property type="entry name" value="SAM-dependent_MTases_sf"/>
</dbReference>
<keyword evidence="2" id="KW-0808">Transferase</keyword>
<dbReference type="PANTHER" id="PTHR43591">
    <property type="entry name" value="METHYLTRANSFERASE"/>
    <property type="match status" value="1"/>
</dbReference>
<dbReference type="EMBL" id="CP003236">
    <property type="protein sequence ID" value="AFK54047.1"/>
    <property type="molecule type" value="Genomic_DNA"/>
</dbReference>
<organism evidence="2 3">
    <name type="scientific">Tistrella mobilis (strain KA081020-065)</name>
    <dbReference type="NCBI Taxonomy" id="1110502"/>
    <lineage>
        <taxon>Bacteria</taxon>
        <taxon>Pseudomonadati</taxon>
        <taxon>Pseudomonadota</taxon>
        <taxon>Alphaproteobacteria</taxon>
        <taxon>Geminicoccales</taxon>
        <taxon>Geminicoccaceae</taxon>
        <taxon>Tistrella</taxon>
    </lineage>
</organism>
<dbReference type="Pfam" id="PF08241">
    <property type="entry name" value="Methyltransf_11"/>
    <property type="match status" value="1"/>
</dbReference>